<proteinExistence type="predicted"/>
<gene>
    <name evidence="1" type="ORF">FRACYDRAFT_270489</name>
</gene>
<dbReference type="AlphaFoldDB" id="A0A1E7F408"/>
<evidence type="ECO:0000313" key="2">
    <source>
        <dbReference type="Proteomes" id="UP000095751"/>
    </source>
</evidence>
<evidence type="ECO:0000313" key="1">
    <source>
        <dbReference type="EMBL" id="OEU12864.1"/>
    </source>
</evidence>
<dbReference type="InParanoid" id="A0A1E7F408"/>
<reference evidence="1 2" key="1">
    <citation type="submission" date="2016-09" db="EMBL/GenBank/DDBJ databases">
        <title>Extensive genetic diversity and differential bi-allelic expression allows diatom success in the polar Southern Ocean.</title>
        <authorList>
            <consortium name="DOE Joint Genome Institute"/>
            <person name="Mock T."/>
            <person name="Otillar R.P."/>
            <person name="Strauss J."/>
            <person name="Dupont C."/>
            <person name="Frickenhaus S."/>
            <person name="Maumus F."/>
            <person name="Mcmullan M."/>
            <person name="Sanges R."/>
            <person name="Schmutz J."/>
            <person name="Toseland A."/>
            <person name="Valas R."/>
            <person name="Veluchamy A."/>
            <person name="Ward B.J."/>
            <person name="Allen A."/>
            <person name="Barry K."/>
            <person name="Falciatore A."/>
            <person name="Ferrante M."/>
            <person name="Fortunato A.E."/>
            <person name="Gloeckner G."/>
            <person name="Gruber A."/>
            <person name="Hipkin R."/>
            <person name="Janech M."/>
            <person name="Kroth P."/>
            <person name="Leese F."/>
            <person name="Lindquist E."/>
            <person name="Lyon B.R."/>
            <person name="Martin J."/>
            <person name="Mayer C."/>
            <person name="Parker M."/>
            <person name="Quesneville H."/>
            <person name="Raymond J."/>
            <person name="Uhlig C."/>
            <person name="Valentin K.U."/>
            <person name="Worden A.Z."/>
            <person name="Armbrust E.V."/>
            <person name="Bowler C."/>
            <person name="Green B."/>
            <person name="Moulton V."/>
            <person name="Van Oosterhout C."/>
            <person name="Grigoriev I."/>
        </authorList>
    </citation>
    <scope>NUCLEOTIDE SEQUENCE [LARGE SCALE GENOMIC DNA]</scope>
    <source>
        <strain evidence="1 2">CCMP1102</strain>
    </source>
</reference>
<name>A0A1E7F408_9STRA</name>
<dbReference type="InterPro" id="IPR029058">
    <property type="entry name" value="AB_hydrolase_fold"/>
</dbReference>
<dbReference type="SUPFAM" id="SSF53474">
    <property type="entry name" value="alpha/beta-Hydrolases"/>
    <property type="match status" value="1"/>
</dbReference>
<accession>A0A1E7F408</accession>
<dbReference type="EMBL" id="KV784364">
    <property type="protein sequence ID" value="OEU12864.1"/>
    <property type="molecule type" value="Genomic_DNA"/>
</dbReference>
<evidence type="ECO:0008006" key="3">
    <source>
        <dbReference type="Google" id="ProtNLM"/>
    </source>
</evidence>
<protein>
    <recommendedName>
        <fullName evidence="3">Fungal lipase-like domain-containing protein</fullName>
    </recommendedName>
</protein>
<dbReference type="OrthoDB" id="48111at2759"/>
<keyword evidence="2" id="KW-1185">Reference proteome</keyword>
<organism evidence="1 2">
    <name type="scientific">Fragilariopsis cylindrus CCMP1102</name>
    <dbReference type="NCBI Taxonomy" id="635003"/>
    <lineage>
        <taxon>Eukaryota</taxon>
        <taxon>Sar</taxon>
        <taxon>Stramenopiles</taxon>
        <taxon>Ochrophyta</taxon>
        <taxon>Bacillariophyta</taxon>
        <taxon>Bacillariophyceae</taxon>
        <taxon>Bacillariophycidae</taxon>
        <taxon>Bacillariales</taxon>
        <taxon>Bacillariaceae</taxon>
        <taxon>Fragilariopsis</taxon>
    </lineage>
</organism>
<sequence>MWDWAVDGQLWAGSVLAKIIINVNPLGYIWEPIMDEVVVCINIVQSRKLKEVSYYQYTSRFVETLYNGYDGRAYKNIRVTGASLGGGLAILTGAITGASAIAISGLNAMYSRRTFLPPITEEQLNTRVFNTIPERDIIAHIDKPGMLYQQMQCRGPKNSLFACHSMFRSLCEIQYQCGSHGKPINCYCVSKYGYPEPIQNGTKTWEETCSEASTPPPGDT</sequence>
<dbReference type="KEGG" id="fcy:FRACYDRAFT_270489"/>
<dbReference type="Proteomes" id="UP000095751">
    <property type="component" value="Unassembled WGS sequence"/>
</dbReference>